<dbReference type="Pfam" id="PF13385">
    <property type="entry name" value="Laminin_G_3"/>
    <property type="match status" value="1"/>
</dbReference>
<feature type="transmembrane region" description="Helical" evidence="2">
    <location>
        <begin position="116"/>
        <end position="138"/>
    </location>
</feature>
<evidence type="ECO:0000256" key="2">
    <source>
        <dbReference type="SAM" id="Phobius"/>
    </source>
</evidence>
<evidence type="ECO:0000256" key="1">
    <source>
        <dbReference type="SAM" id="MobiDB-lite"/>
    </source>
</evidence>
<keyword evidence="2" id="KW-1133">Transmembrane helix</keyword>
<dbReference type="PANTHER" id="PTHR30273">
    <property type="entry name" value="PERIPLASMIC SIGNAL SENSOR AND SIGMA FACTOR ACTIVATOR FECR-RELATED"/>
    <property type="match status" value="1"/>
</dbReference>
<dbReference type="RefSeq" id="WP_145430609.1">
    <property type="nucleotide sequence ID" value="NZ_CP036339.1"/>
</dbReference>
<keyword evidence="2" id="KW-0472">Membrane</keyword>
<feature type="compositionally biased region" description="Low complexity" evidence="1">
    <location>
        <begin position="95"/>
        <end position="106"/>
    </location>
</feature>
<dbReference type="Proteomes" id="UP000317909">
    <property type="component" value="Chromosome"/>
</dbReference>
<evidence type="ECO:0008006" key="5">
    <source>
        <dbReference type="Google" id="ProtNLM"/>
    </source>
</evidence>
<keyword evidence="4" id="KW-1185">Reference proteome</keyword>
<dbReference type="AlphaFoldDB" id="A0A517TSN3"/>
<protein>
    <recommendedName>
        <fullName evidence="5">FecR protein</fullName>
    </recommendedName>
</protein>
<feature type="compositionally biased region" description="Low complexity" evidence="1">
    <location>
        <begin position="71"/>
        <end position="82"/>
    </location>
</feature>
<dbReference type="OrthoDB" id="9802683at2"/>
<feature type="region of interest" description="Disordered" evidence="1">
    <location>
        <begin position="583"/>
        <end position="615"/>
    </location>
</feature>
<gene>
    <name evidence="3" type="ORF">I41_05440</name>
</gene>
<evidence type="ECO:0000313" key="3">
    <source>
        <dbReference type="EMBL" id="QDT71387.1"/>
    </source>
</evidence>
<sequence length="615" mass="67541">MSIDFPNDELEPLLEHLTLAGLDAAEWQRLRELLASNPAAQRRYLEAIHLREGLGYLTSNGPQAPNDPTGATTASSSSTDIAETAREVDADSSRRASTSRQSSSMSDRAHRSSRHWIPTWAAAAGVAFVAGAAAVALFQQGWAPLMAGRNDQAPSTVDLVTASPAPVLLADTKLGKISGMSLEASSDGLLRSMHVGQELRCGEVVQLSAGFIRIELHAGTSLVIEGPAEFSLMAEQSVFVRSGRLTARGDQPFHVQTPVITAECMNARVSFDAAEDDSASVYVHDGVVTLLTTPQEEAVSEKLKTLHPGQGLRVEPTGRRRHGKLTLTASGPLHGVVQDWSDVEDKLGGYQRLVLGDRPLAYWPLDRVDRNRRVLDLSQNGFDGKPVGNWPAKPHRSSDGEGVYFNGESYIEPDKKPPLNLLTGFTVESWAKVEGGPEFQSIFTSRWVLRSHEPDCQMYGFTLYAGDQDCWEFWSGNGRKGDLWQKLISTTRVDRTEWAHVVATFAPTGRPLPGEVEGIVRIFVNGEEIASGIHQLSLTDFEWPARIGAAEYVPRYLTSWLFRGRLRDIAVYDYPLEANRIREHHDSGKSPTLPRTSSAPVPRQWHVASREGARI</sequence>
<dbReference type="PANTHER" id="PTHR30273:SF2">
    <property type="entry name" value="PROTEIN FECR"/>
    <property type="match status" value="1"/>
</dbReference>
<name>A0A517TSN3_9BACT</name>
<evidence type="ECO:0000313" key="4">
    <source>
        <dbReference type="Proteomes" id="UP000317909"/>
    </source>
</evidence>
<dbReference type="KEGG" id="llh:I41_05440"/>
<dbReference type="Gene3D" id="2.60.120.200">
    <property type="match status" value="1"/>
</dbReference>
<dbReference type="GO" id="GO:0016989">
    <property type="term" value="F:sigma factor antagonist activity"/>
    <property type="evidence" value="ECO:0007669"/>
    <property type="project" value="TreeGrafter"/>
</dbReference>
<feature type="region of interest" description="Disordered" evidence="1">
    <location>
        <begin position="59"/>
        <end position="111"/>
    </location>
</feature>
<dbReference type="InterPro" id="IPR013320">
    <property type="entry name" value="ConA-like_dom_sf"/>
</dbReference>
<accession>A0A517TSN3</accession>
<reference evidence="3 4" key="1">
    <citation type="submission" date="2019-02" db="EMBL/GenBank/DDBJ databases">
        <title>Deep-cultivation of Planctomycetes and their phenomic and genomic characterization uncovers novel biology.</title>
        <authorList>
            <person name="Wiegand S."/>
            <person name="Jogler M."/>
            <person name="Boedeker C."/>
            <person name="Pinto D."/>
            <person name="Vollmers J."/>
            <person name="Rivas-Marin E."/>
            <person name="Kohn T."/>
            <person name="Peeters S.H."/>
            <person name="Heuer A."/>
            <person name="Rast P."/>
            <person name="Oberbeckmann S."/>
            <person name="Bunk B."/>
            <person name="Jeske O."/>
            <person name="Meyerdierks A."/>
            <person name="Storesund J.E."/>
            <person name="Kallscheuer N."/>
            <person name="Luecker S."/>
            <person name="Lage O.M."/>
            <person name="Pohl T."/>
            <person name="Merkel B.J."/>
            <person name="Hornburger P."/>
            <person name="Mueller R.-W."/>
            <person name="Bruemmer F."/>
            <person name="Labrenz M."/>
            <person name="Spormann A.M."/>
            <person name="Op den Camp H."/>
            <person name="Overmann J."/>
            <person name="Amann R."/>
            <person name="Jetten M.S.M."/>
            <person name="Mascher T."/>
            <person name="Medema M.H."/>
            <person name="Devos D.P."/>
            <person name="Kaster A.-K."/>
            <person name="Ovreas L."/>
            <person name="Rohde M."/>
            <person name="Galperin M.Y."/>
            <person name="Jogler C."/>
        </authorList>
    </citation>
    <scope>NUCLEOTIDE SEQUENCE [LARGE SCALE GENOMIC DNA]</scope>
    <source>
        <strain evidence="3 4">I41</strain>
    </source>
</reference>
<feature type="compositionally biased region" description="Basic and acidic residues" evidence="1">
    <location>
        <begin position="83"/>
        <end position="94"/>
    </location>
</feature>
<keyword evidence="2" id="KW-0812">Transmembrane</keyword>
<proteinExistence type="predicted"/>
<dbReference type="SUPFAM" id="SSF49899">
    <property type="entry name" value="Concanavalin A-like lectins/glucanases"/>
    <property type="match status" value="1"/>
</dbReference>
<dbReference type="InterPro" id="IPR012373">
    <property type="entry name" value="Ferrdict_sens_TM"/>
</dbReference>
<organism evidence="3 4">
    <name type="scientific">Lacipirellula limnantheis</name>
    <dbReference type="NCBI Taxonomy" id="2528024"/>
    <lineage>
        <taxon>Bacteria</taxon>
        <taxon>Pseudomonadati</taxon>
        <taxon>Planctomycetota</taxon>
        <taxon>Planctomycetia</taxon>
        <taxon>Pirellulales</taxon>
        <taxon>Lacipirellulaceae</taxon>
        <taxon>Lacipirellula</taxon>
    </lineage>
</organism>
<dbReference type="EMBL" id="CP036339">
    <property type="protein sequence ID" value="QDT71387.1"/>
    <property type="molecule type" value="Genomic_DNA"/>
</dbReference>
<feature type="compositionally biased region" description="Polar residues" evidence="1">
    <location>
        <begin position="589"/>
        <end position="599"/>
    </location>
</feature>